<dbReference type="SUPFAM" id="SSF82714">
    <property type="entry name" value="Multidrug efflux transporter AcrB TolC docking domain, DN and DC subdomains"/>
    <property type="match status" value="2"/>
</dbReference>
<dbReference type="PANTHER" id="PTHR32063">
    <property type="match status" value="1"/>
</dbReference>
<feature type="transmembrane region" description="Helical" evidence="8">
    <location>
        <begin position="462"/>
        <end position="480"/>
    </location>
</feature>
<dbReference type="PRINTS" id="PR00702">
    <property type="entry name" value="ACRIFLAVINRP"/>
</dbReference>
<dbReference type="Proteomes" id="UP000007013">
    <property type="component" value="Chromosome"/>
</dbReference>
<dbReference type="HOGENOM" id="CLU_002755_1_2_0"/>
<keyword evidence="6 8" id="KW-1133">Transmembrane helix</keyword>
<dbReference type="KEGG" id="ote:Oter_0929"/>
<keyword evidence="7 8" id="KW-0472">Membrane</keyword>
<dbReference type="SUPFAM" id="SSF82693">
    <property type="entry name" value="Multidrug efflux transporter AcrB pore domain, PN1, PN2, PC1 and PC2 subdomains"/>
    <property type="match status" value="3"/>
</dbReference>
<keyword evidence="2" id="KW-0813">Transport</keyword>
<feature type="transmembrane region" description="Helical" evidence="8">
    <location>
        <begin position="12"/>
        <end position="33"/>
    </location>
</feature>
<reference evidence="9 10" key="1">
    <citation type="journal article" date="2011" name="J. Bacteriol.">
        <title>Genome sequence of the verrucomicrobium Opitutus terrae PB90-1, an abundant inhabitant of rice paddy soil ecosystems.</title>
        <authorList>
            <person name="van Passel M.W."/>
            <person name="Kant R."/>
            <person name="Palva A."/>
            <person name="Copeland A."/>
            <person name="Lucas S."/>
            <person name="Lapidus A."/>
            <person name="Glavina del Rio T."/>
            <person name="Pitluck S."/>
            <person name="Goltsman E."/>
            <person name="Clum A."/>
            <person name="Sun H."/>
            <person name="Schmutz J."/>
            <person name="Larimer F.W."/>
            <person name="Land M.L."/>
            <person name="Hauser L."/>
            <person name="Kyrpides N."/>
            <person name="Mikhailova N."/>
            <person name="Richardson P.P."/>
            <person name="Janssen P.H."/>
            <person name="de Vos W.M."/>
            <person name="Smidt H."/>
        </authorList>
    </citation>
    <scope>NUCLEOTIDE SEQUENCE [LARGE SCALE GENOMIC DNA]</scope>
    <source>
        <strain evidence="10">DSM 11246 / JCM 15787 / PB90-1</strain>
    </source>
</reference>
<evidence type="ECO:0000256" key="3">
    <source>
        <dbReference type="ARBA" id="ARBA00022475"/>
    </source>
</evidence>
<evidence type="ECO:0000256" key="4">
    <source>
        <dbReference type="ARBA" id="ARBA00022519"/>
    </source>
</evidence>
<evidence type="ECO:0000256" key="2">
    <source>
        <dbReference type="ARBA" id="ARBA00022448"/>
    </source>
</evidence>
<dbReference type="OrthoDB" id="9806532at2"/>
<protein>
    <submittedName>
        <fullName evidence="9">Acriflavin resistance protein</fullName>
    </submittedName>
</protein>
<evidence type="ECO:0000256" key="6">
    <source>
        <dbReference type="ARBA" id="ARBA00022989"/>
    </source>
</evidence>
<keyword evidence="10" id="KW-1185">Reference proteome</keyword>
<feature type="transmembrane region" description="Helical" evidence="8">
    <location>
        <begin position="385"/>
        <end position="409"/>
    </location>
</feature>
<feature type="transmembrane region" description="Helical" evidence="8">
    <location>
        <begin position="430"/>
        <end position="450"/>
    </location>
</feature>
<dbReference type="Gene3D" id="3.30.70.1440">
    <property type="entry name" value="Multidrug efflux transporter AcrB pore domain"/>
    <property type="match status" value="1"/>
</dbReference>
<dbReference type="Gene3D" id="3.30.70.1320">
    <property type="entry name" value="Multidrug efflux transporter AcrB pore domain like"/>
    <property type="match status" value="1"/>
</dbReference>
<evidence type="ECO:0000256" key="1">
    <source>
        <dbReference type="ARBA" id="ARBA00004429"/>
    </source>
</evidence>
<dbReference type="eggNOG" id="COG0841">
    <property type="taxonomic scope" value="Bacteria"/>
</dbReference>
<dbReference type="SUPFAM" id="SSF82866">
    <property type="entry name" value="Multidrug efflux transporter AcrB transmembrane domain"/>
    <property type="match status" value="2"/>
</dbReference>
<feature type="transmembrane region" description="Helical" evidence="8">
    <location>
        <begin position="952"/>
        <end position="971"/>
    </location>
</feature>
<keyword evidence="3" id="KW-1003">Cell membrane</keyword>
<dbReference type="GO" id="GO:0042910">
    <property type="term" value="F:xenobiotic transmembrane transporter activity"/>
    <property type="evidence" value="ECO:0007669"/>
    <property type="project" value="TreeGrafter"/>
</dbReference>
<dbReference type="AlphaFoldDB" id="B1ZWU0"/>
<dbReference type="Gene3D" id="3.30.2090.10">
    <property type="entry name" value="Multidrug efflux transporter AcrB TolC docking domain, DN and DC subdomains"/>
    <property type="match status" value="2"/>
</dbReference>
<evidence type="ECO:0000313" key="10">
    <source>
        <dbReference type="Proteomes" id="UP000007013"/>
    </source>
</evidence>
<evidence type="ECO:0000256" key="8">
    <source>
        <dbReference type="SAM" id="Phobius"/>
    </source>
</evidence>
<evidence type="ECO:0000256" key="7">
    <source>
        <dbReference type="ARBA" id="ARBA00023136"/>
    </source>
</evidence>
<evidence type="ECO:0000313" key="9">
    <source>
        <dbReference type="EMBL" id="ACB74217.1"/>
    </source>
</evidence>
<evidence type="ECO:0000256" key="5">
    <source>
        <dbReference type="ARBA" id="ARBA00022692"/>
    </source>
</evidence>
<dbReference type="Gene3D" id="1.20.1640.10">
    <property type="entry name" value="Multidrug efflux transporter AcrB transmembrane domain"/>
    <property type="match status" value="2"/>
</dbReference>
<gene>
    <name evidence="9" type="ordered locus">Oter_0929</name>
</gene>
<feature type="transmembrane region" description="Helical" evidence="8">
    <location>
        <begin position="526"/>
        <end position="544"/>
    </location>
</feature>
<dbReference type="RefSeq" id="WP_012373755.1">
    <property type="nucleotide sequence ID" value="NC_010571.1"/>
</dbReference>
<dbReference type="InterPro" id="IPR027463">
    <property type="entry name" value="AcrB_DN_DC_subdom"/>
</dbReference>
<dbReference type="PANTHER" id="PTHR32063:SF14">
    <property type="entry name" value="BLL4319 PROTEIN"/>
    <property type="match status" value="1"/>
</dbReference>
<accession>B1ZWU0</accession>
<dbReference type="Pfam" id="PF00873">
    <property type="entry name" value="ACR_tran"/>
    <property type="match status" value="1"/>
</dbReference>
<feature type="transmembrane region" description="Helical" evidence="8">
    <location>
        <begin position="983"/>
        <end position="1009"/>
    </location>
</feature>
<proteinExistence type="predicted"/>
<name>B1ZWU0_OPITP</name>
<feature type="transmembrane region" description="Helical" evidence="8">
    <location>
        <begin position="854"/>
        <end position="873"/>
    </location>
</feature>
<sequence length="1033" mass="110737">MRFTDLFIRRPVLATVVNLFLLIIGGLAIKSMVIRQYPQTNNAVIRVTTTYPGASADLIRGFITTPLEREIASADGLDYVESVSAPNVSIITAKLRLNYDPNDALTQITSKVNRARRELPVDAEDPVFDVSVGESTASMYLTFSSAVLGANQVTDYLTRVVQPKLSTVEGVQKAEIMGARTFAMRIWLDPEKMAAFGLSASQVWAKLSTQNHLSAVGKTKGSMVSVNLTAGTDLQSAGEFRQMVIRENKGEIVRLGDIANVVLGAESYDVDVKFAGQETTIIAISVLPTANSIDVIKGVRAVWPEVVSQLPAGLDAGIAYDATEFINDSITEVMETLLEAMLIVVLVIYAFLGSFRSVVIPIVAIPLSLVGVCALMLSLGFSINLLTLLAMVLAIGLVVDDAIVVVENIHRHIEEGLSPLDAALKGAHELVGPIIAMTITLAAVYAPIGLQSGVTGALFREFAFTLAGAVIVSGFVALTLSPMLSSKLLRHNPNPRGIEHFLDVAFTKLRDRYEHLLDQVLNTRPAVYLVAVLIVAAIMPFYALTKKELAPPEDRGFIVTISQGSPNGTLDQALRYSERFNELLKQIPEVNTFFSIAGFDMVSGMASPSSGLTGVSLVPWSQREASAADLIPQILGRASTIAGVNYAAFLPPSLPGAGGGLPVQFVVSSTANHDRVAVVTQTLLQRALASGNFLYGDTDLKFDQPQADVKIDRDKAALLGIDMKQLGTDLGAMLGGGQVNRFAIQGRAYRVIPQVTRSARLTPDQLADYYISTGKGELVPLSSVAEIVPTTQPRDLRRFQQLNCATISLLPRPGLSMGEALDWLNAEAKTVFPEGFASEYKGESRQFVQEGSSLMATFVLAIVVIFLVLAAQYESFRDPFIIMMAVPLSIAGAMVFLFLGVATLNIYTQVGLITLVGLITKHGILMVDFANKLQEEGHEVRSAIEHAAGIRLRPILMTTAAMVLGVLPLLVAQGPGAEARFSMGLVIAAGMAIGTLFTLFVVPAFYVLVAHRRTAIPAGAPASPTELAPAHHS</sequence>
<keyword evidence="5 8" id="KW-0812">Transmembrane</keyword>
<dbReference type="GO" id="GO:0005886">
    <property type="term" value="C:plasma membrane"/>
    <property type="evidence" value="ECO:0007669"/>
    <property type="project" value="UniProtKB-SubCell"/>
</dbReference>
<dbReference type="STRING" id="452637.Oter_0929"/>
<dbReference type="EMBL" id="CP001032">
    <property type="protein sequence ID" value="ACB74217.1"/>
    <property type="molecule type" value="Genomic_DNA"/>
</dbReference>
<organism evidence="9 10">
    <name type="scientific">Opitutus terrae (strain DSM 11246 / JCM 15787 / PB90-1)</name>
    <dbReference type="NCBI Taxonomy" id="452637"/>
    <lineage>
        <taxon>Bacteria</taxon>
        <taxon>Pseudomonadati</taxon>
        <taxon>Verrucomicrobiota</taxon>
        <taxon>Opitutia</taxon>
        <taxon>Opitutales</taxon>
        <taxon>Opitutaceae</taxon>
        <taxon>Opitutus</taxon>
    </lineage>
</organism>
<comment type="subcellular location">
    <subcellularLocation>
        <location evidence="1">Cell inner membrane</location>
        <topology evidence="1">Multi-pass membrane protein</topology>
    </subcellularLocation>
</comment>
<keyword evidence="4" id="KW-0997">Cell inner membrane</keyword>
<dbReference type="FunFam" id="1.20.1640.10:FF:000001">
    <property type="entry name" value="Efflux pump membrane transporter"/>
    <property type="match status" value="1"/>
</dbReference>
<dbReference type="Gene3D" id="3.30.70.1430">
    <property type="entry name" value="Multidrug efflux transporter AcrB pore domain"/>
    <property type="match status" value="2"/>
</dbReference>
<feature type="transmembrane region" description="Helical" evidence="8">
    <location>
        <begin position="880"/>
        <end position="904"/>
    </location>
</feature>
<dbReference type="InterPro" id="IPR001036">
    <property type="entry name" value="Acrflvin-R"/>
</dbReference>